<feature type="domain" description="Tr-type G" evidence="11">
    <location>
        <begin position="489"/>
        <end position="658"/>
    </location>
</feature>
<dbReference type="InterPro" id="IPR009000">
    <property type="entry name" value="Transl_B-barrel_sf"/>
</dbReference>
<comment type="subcellular location">
    <subcellularLocation>
        <location evidence="8">Cytoplasm</location>
    </subcellularLocation>
</comment>
<dbReference type="InterPro" id="IPR036925">
    <property type="entry name" value="TIF_IF2_dom3_sf"/>
</dbReference>
<dbReference type="CDD" id="cd01887">
    <property type="entry name" value="IF2_eIF5B"/>
    <property type="match status" value="1"/>
</dbReference>
<accession>A0A1G6P3H9</accession>
<reference evidence="13" key="1">
    <citation type="submission" date="2016-10" db="EMBL/GenBank/DDBJ databases">
        <authorList>
            <person name="Varghese N."/>
            <person name="Submissions S."/>
        </authorList>
    </citation>
    <scope>NUCLEOTIDE SEQUENCE [LARGE SCALE GENOMIC DNA]</scope>
    <source>
        <strain evidence="13">DSM 11005</strain>
    </source>
</reference>
<dbReference type="PANTHER" id="PTHR43381">
    <property type="entry name" value="TRANSLATION INITIATION FACTOR IF-2-RELATED"/>
    <property type="match status" value="1"/>
</dbReference>
<dbReference type="SUPFAM" id="SSF50447">
    <property type="entry name" value="Translation proteins"/>
    <property type="match status" value="2"/>
</dbReference>
<evidence type="ECO:0000259" key="11">
    <source>
        <dbReference type="PROSITE" id="PS51722"/>
    </source>
</evidence>
<feature type="compositionally biased region" description="Basic and acidic residues" evidence="10">
    <location>
        <begin position="345"/>
        <end position="355"/>
    </location>
</feature>
<dbReference type="GO" id="GO:0003924">
    <property type="term" value="F:GTPase activity"/>
    <property type="evidence" value="ECO:0007669"/>
    <property type="project" value="UniProtKB-UniRule"/>
</dbReference>
<dbReference type="InterPro" id="IPR000795">
    <property type="entry name" value="T_Tr_GTP-bd_dom"/>
</dbReference>
<comment type="similarity">
    <text evidence="1 8 9">Belongs to the TRAFAC class translation factor GTPase superfamily. Classic translation factor GTPase family. IF-2 subfamily.</text>
</comment>
<evidence type="ECO:0000256" key="9">
    <source>
        <dbReference type="RuleBase" id="RU000644"/>
    </source>
</evidence>
<dbReference type="PROSITE" id="PS51722">
    <property type="entry name" value="G_TR_2"/>
    <property type="match status" value="1"/>
</dbReference>
<dbReference type="FunFam" id="2.40.30.10:FF:000008">
    <property type="entry name" value="Translation initiation factor IF-2"/>
    <property type="match status" value="1"/>
</dbReference>
<evidence type="ECO:0000256" key="7">
    <source>
        <dbReference type="ARBA" id="ARBA00025162"/>
    </source>
</evidence>
<dbReference type="Gene3D" id="1.10.10.2480">
    <property type="match status" value="1"/>
</dbReference>
<dbReference type="InterPro" id="IPR053905">
    <property type="entry name" value="EF-G-like_DII"/>
</dbReference>
<evidence type="ECO:0000256" key="5">
    <source>
        <dbReference type="ARBA" id="ARBA00022917"/>
    </source>
</evidence>
<dbReference type="Gene3D" id="3.40.50.300">
    <property type="entry name" value="P-loop containing nucleotide triphosphate hydrolases"/>
    <property type="match status" value="1"/>
</dbReference>
<dbReference type="EMBL" id="FMYW01000019">
    <property type="protein sequence ID" value="SDC74154.1"/>
    <property type="molecule type" value="Genomic_DNA"/>
</dbReference>
<dbReference type="InterPro" id="IPR005225">
    <property type="entry name" value="Small_GTP-bd"/>
</dbReference>
<keyword evidence="5 8" id="KW-0648">Protein biosynthesis</keyword>
<evidence type="ECO:0000256" key="6">
    <source>
        <dbReference type="ARBA" id="ARBA00023134"/>
    </source>
</evidence>
<dbReference type="FunFam" id="2.40.30.10:FF:000007">
    <property type="entry name" value="Translation initiation factor IF-2"/>
    <property type="match status" value="1"/>
</dbReference>
<feature type="compositionally biased region" description="Polar residues" evidence="10">
    <location>
        <begin position="198"/>
        <end position="210"/>
    </location>
</feature>
<evidence type="ECO:0000256" key="3">
    <source>
        <dbReference type="ARBA" id="ARBA00022540"/>
    </source>
</evidence>
<keyword evidence="3 8" id="KW-0396">Initiation factor</keyword>
<feature type="compositionally biased region" description="Polar residues" evidence="10">
    <location>
        <begin position="142"/>
        <end position="152"/>
    </location>
</feature>
<comment type="function">
    <text evidence="7 8 9">One of the essential components for the initiation of protein synthesis. Protects formylmethionyl-tRNA from spontaneous hydrolysis and promotes its binding to the 30S ribosomal subunits. Also involved in the hydrolysis of GTP during the formation of the 70S ribosomal complex.</text>
</comment>
<dbReference type="SUPFAM" id="SSF52540">
    <property type="entry name" value="P-loop containing nucleoside triphosphate hydrolases"/>
    <property type="match status" value="1"/>
</dbReference>
<proteinExistence type="inferred from homology"/>
<keyword evidence="8" id="KW-0963">Cytoplasm</keyword>
<feature type="compositionally biased region" description="Low complexity" evidence="10">
    <location>
        <begin position="180"/>
        <end position="194"/>
    </location>
</feature>
<dbReference type="GO" id="GO:0003743">
    <property type="term" value="F:translation initiation factor activity"/>
    <property type="evidence" value="ECO:0007669"/>
    <property type="project" value="UniProtKB-UniRule"/>
</dbReference>
<evidence type="ECO:0000256" key="10">
    <source>
        <dbReference type="SAM" id="MobiDB-lite"/>
    </source>
</evidence>
<name>A0A1G6P3H9_9FIRM</name>
<dbReference type="CDD" id="cd03692">
    <property type="entry name" value="mtIF2_IVc"/>
    <property type="match status" value="1"/>
</dbReference>
<keyword evidence="4 8" id="KW-0547">Nucleotide-binding</keyword>
<gene>
    <name evidence="8" type="primary">infB</name>
    <name evidence="12" type="ORF">SAMN04487864_11911</name>
</gene>
<feature type="binding site" evidence="8">
    <location>
        <begin position="498"/>
        <end position="505"/>
    </location>
    <ligand>
        <name>GTP</name>
        <dbReference type="ChEBI" id="CHEBI:37565"/>
    </ligand>
</feature>
<dbReference type="Pfam" id="PF22042">
    <property type="entry name" value="EF-G_D2"/>
    <property type="match status" value="1"/>
</dbReference>
<keyword evidence="13" id="KW-1185">Reference proteome</keyword>
<dbReference type="GO" id="GO:0005829">
    <property type="term" value="C:cytosol"/>
    <property type="evidence" value="ECO:0007669"/>
    <property type="project" value="TreeGrafter"/>
</dbReference>
<dbReference type="FunFam" id="3.40.50.300:FF:000019">
    <property type="entry name" value="Translation initiation factor IF-2"/>
    <property type="match status" value="1"/>
</dbReference>
<feature type="compositionally biased region" description="Low complexity" evidence="10">
    <location>
        <begin position="261"/>
        <end position="270"/>
    </location>
</feature>
<dbReference type="CDD" id="cd03702">
    <property type="entry name" value="IF2_mtIF2_II"/>
    <property type="match status" value="1"/>
</dbReference>
<feature type="compositionally biased region" description="Low complexity" evidence="10">
    <location>
        <begin position="282"/>
        <end position="291"/>
    </location>
</feature>
<dbReference type="FunFam" id="3.40.50.10050:FF:000001">
    <property type="entry name" value="Translation initiation factor IF-2"/>
    <property type="match status" value="1"/>
</dbReference>
<evidence type="ECO:0000256" key="1">
    <source>
        <dbReference type="ARBA" id="ARBA00007733"/>
    </source>
</evidence>
<keyword evidence="6 8" id="KW-0342">GTP-binding</keyword>
<feature type="binding site" evidence="8">
    <location>
        <begin position="598"/>
        <end position="601"/>
    </location>
    <ligand>
        <name>GTP</name>
        <dbReference type="ChEBI" id="CHEBI:37565"/>
    </ligand>
</feature>
<dbReference type="Pfam" id="PF11987">
    <property type="entry name" value="IF-2"/>
    <property type="match status" value="1"/>
</dbReference>
<dbReference type="SUPFAM" id="SSF52156">
    <property type="entry name" value="Initiation factor IF2/eIF5b, domain 3"/>
    <property type="match status" value="1"/>
</dbReference>
<organism evidence="12 13">
    <name type="scientific">Succiniclasticum ruminis</name>
    <dbReference type="NCBI Taxonomy" id="40841"/>
    <lineage>
        <taxon>Bacteria</taxon>
        <taxon>Bacillati</taxon>
        <taxon>Bacillota</taxon>
        <taxon>Negativicutes</taxon>
        <taxon>Acidaminococcales</taxon>
        <taxon>Acidaminococcaceae</taxon>
        <taxon>Succiniclasticum</taxon>
    </lineage>
</organism>
<feature type="region of interest" description="G-domain" evidence="8">
    <location>
        <begin position="492"/>
        <end position="640"/>
    </location>
</feature>
<evidence type="ECO:0000256" key="8">
    <source>
        <dbReference type="HAMAP-Rule" id="MF_00100"/>
    </source>
</evidence>
<feature type="region of interest" description="Disordered" evidence="10">
    <location>
        <begin position="114"/>
        <end position="395"/>
    </location>
</feature>
<dbReference type="GO" id="GO:0005525">
    <property type="term" value="F:GTP binding"/>
    <property type="evidence" value="ECO:0007669"/>
    <property type="project" value="UniProtKB-KW"/>
</dbReference>
<protein>
    <recommendedName>
        <fullName evidence="2 8">Translation initiation factor IF-2</fullName>
    </recommendedName>
</protein>
<dbReference type="PANTHER" id="PTHR43381:SF5">
    <property type="entry name" value="TR-TYPE G DOMAIN-CONTAINING PROTEIN"/>
    <property type="match status" value="1"/>
</dbReference>
<dbReference type="InterPro" id="IPR027417">
    <property type="entry name" value="P-loop_NTPase"/>
</dbReference>
<dbReference type="InterPro" id="IPR044145">
    <property type="entry name" value="IF2_II"/>
</dbReference>
<dbReference type="AlphaFoldDB" id="A0A1G6P3H9"/>
<feature type="compositionally biased region" description="Basic and acidic residues" evidence="10">
    <location>
        <begin position="371"/>
        <end position="383"/>
    </location>
</feature>
<dbReference type="NCBIfam" id="TIGR00231">
    <property type="entry name" value="small_GTP"/>
    <property type="match status" value="1"/>
</dbReference>
<dbReference type="Gene3D" id="2.40.30.10">
    <property type="entry name" value="Translation factors"/>
    <property type="match status" value="2"/>
</dbReference>
<dbReference type="OrthoDB" id="9811804at2"/>
<evidence type="ECO:0000313" key="13">
    <source>
        <dbReference type="Proteomes" id="UP000198943"/>
    </source>
</evidence>
<dbReference type="Proteomes" id="UP000198943">
    <property type="component" value="Unassembled WGS sequence"/>
</dbReference>
<feature type="compositionally biased region" description="Low complexity" evidence="10">
    <location>
        <begin position="232"/>
        <end position="249"/>
    </location>
</feature>
<dbReference type="InterPro" id="IPR015760">
    <property type="entry name" value="TIF_IF2"/>
</dbReference>
<dbReference type="NCBIfam" id="TIGR00487">
    <property type="entry name" value="IF-2"/>
    <property type="match status" value="1"/>
</dbReference>
<feature type="region of interest" description="Disordered" evidence="10">
    <location>
        <begin position="53"/>
        <end position="97"/>
    </location>
</feature>
<feature type="binding site" evidence="8">
    <location>
        <begin position="544"/>
        <end position="548"/>
    </location>
    <ligand>
        <name>GTP</name>
        <dbReference type="ChEBI" id="CHEBI:37565"/>
    </ligand>
</feature>
<evidence type="ECO:0000256" key="4">
    <source>
        <dbReference type="ARBA" id="ARBA00022741"/>
    </source>
</evidence>
<dbReference type="RefSeq" id="WP_093731110.1">
    <property type="nucleotide sequence ID" value="NZ_FMYW01000019.1"/>
</dbReference>
<evidence type="ECO:0000313" key="12">
    <source>
        <dbReference type="EMBL" id="SDC74154.1"/>
    </source>
</evidence>
<dbReference type="Pfam" id="PF00009">
    <property type="entry name" value="GTP_EFTU"/>
    <property type="match status" value="1"/>
</dbReference>
<sequence length="985" mass="107240">MGKKRIFEIAKEYGVKSPEIIELLAKHNITKTNFSSVEESDVAIIHAAFSKKAVKQEQPQAVHKTEKPQASGSAEKAKPAATSSPAKPRPEKTERPSMIVKPIIMTVETNAEGKSTITHNALQRDKAVKPVSTENKPENRAAVTQNQTVNNDGKNKYRNAPNHINADNKGPKTEKGFGSAATPAKAAEKPAGAGQVTGERNLNANLNRGPQNRPMPAQGNMNRPNPNRDFNRQGQNQGQGFNRQGQNFNRGDRQGQGQGQGFNRQGQNFNRGDRQGQGQGQGFNRQGQNFNRGDRQGQGQGQGFNRQGQGFNKDKDANQGNKFGGNRPGNRNNNAVKKPAGGFEEIPRGKESREKYNKKHEKQLKGSYASRDSRPMRSADHMRPTKHLKSKTGAPVRNEQHITVVRPTMVQIAESINVQEFAKMIKREVAEVIKSLFLLGEMVTINQDIDFDTATLVGNEFGVDVQPLPPEEDPTEIPEIEDDPAEQVVRPPVVTVMGHVDHGKTSLLDAIRKTHVTAREAGGITQHIGAYTVTTGGKKITFLDTPGHEAFTAMRARGAQCTDISVLVVAADDGVMPQTVEAINHSKAAGVPIIVAINKMDKPAANPEHVKQQLSEMELIPEDWGGDTIMVPVSAHSHQGIDDLLEMILLVAEVKELKANPKLPAHGTIVEAKLDKGRGPVATVLVQRGTLTIGDYIIAGTAHGRVRALINDRGEKVRKAGPSTPVEVLGLNEVPQAGDILDAADEKIARGVAEKRIAKAKAEQQKAAKVSLDDIFSRIKEGELKELNIVVKADVQGSVEALCASLVKIQNEEVKVTVVHSGVGAINESDVMLASAANALIIGFNVRPDANARKIAESEKVDIRPYRVIYDAINDVEAAIKGMLAPKFEEDVIGRVEVRQVITISKMIIAGCYVTEGKVTNNAKIRVVRDGIVIAEDEMESLRRFKDDVKEVAAGYECGITLAKFHDIKENDQFEVYIMKEVSPA</sequence>
<dbReference type="InterPro" id="IPR006847">
    <property type="entry name" value="IF2_N"/>
</dbReference>
<dbReference type="Gene3D" id="3.40.50.10050">
    <property type="entry name" value="Translation initiation factor IF- 2, domain 3"/>
    <property type="match status" value="1"/>
</dbReference>
<evidence type="ECO:0000256" key="2">
    <source>
        <dbReference type="ARBA" id="ARBA00020675"/>
    </source>
</evidence>
<dbReference type="InterPro" id="IPR023115">
    <property type="entry name" value="TIF_IF2_dom3"/>
</dbReference>
<dbReference type="Pfam" id="PF04760">
    <property type="entry name" value="IF2_N"/>
    <property type="match status" value="2"/>
</dbReference>
<dbReference type="HAMAP" id="MF_00100_B">
    <property type="entry name" value="IF_2_B"/>
    <property type="match status" value="1"/>
</dbReference>
<dbReference type="InterPro" id="IPR000178">
    <property type="entry name" value="TF_IF2_bacterial-like"/>
</dbReference>